<gene>
    <name evidence="1" type="ORF">AEth_00925</name>
</gene>
<name>A0A8B3S454_9EURY</name>
<dbReference type="AlphaFoldDB" id="A0A8B3S454"/>
<proteinExistence type="predicted"/>
<organism evidence="1 2">
    <name type="scientific">Candidatus Argoarchaeum ethanivorans</name>
    <dbReference type="NCBI Taxonomy" id="2608793"/>
    <lineage>
        <taxon>Archaea</taxon>
        <taxon>Methanobacteriati</taxon>
        <taxon>Methanobacteriota</taxon>
        <taxon>Stenosarchaea group</taxon>
        <taxon>Methanomicrobia</taxon>
        <taxon>Methanosarcinales</taxon>
        <taxon>Methanosarcinales incertae sedis</taxon>
        <taxon>GOM Arc I cluster</taxon>
        <taxon>Candidatus Argoarchaeum</taxon>
    </lineage>
</organism>
<evidence type="ECO:0000313" key="1">
    <source>
        <dbReference type="EMBL" id="RZB30971.1"/>
    </source>
</evidence>
<evidence type="ECO:0000313" key="2">
    <source>
        <dbReference type="Proteomes" id="UP000291831"/>
    </source>
</evidence>
<protein>
    <submittedName>
        <fullName evidence="1">Uncharacterized protein</fullName>
    </submittedName>
</protein>
<reference evidence="2" key="1">
    <citation type="submission" date="2019-01" db="EMBL/GenBank/DDBJ databases">
        <title>Anaerobic oxidation of ethane by archaea from a marine hydrocarbon seep.</title>
        <authorList>
            <person name="Musat F."/>
        </authorList>
    </citation>
    <scope>NUCLEOTIDE SEQUENCE [LARGE SCALE GENOMIC DNA]</scope>
</reference>
<comment type="caution">
    <text evidence="1">The sequence shown here is derived from an EMBL/GenBank/DDBJ whole genome shotgun (WGS) entry which is preliminary data.</text>
</comment>
<accession>A0A8B3S454</accession>
<dbReference type="Proteomes" id="UP000291831">
    <property type="component" value="Unassembled WGS sequence"/>
</dbReference>
<dbReference type="EMBL" id="RPGO01000024">
    <property type="protein sequence ID" value="RZB30971.1"/>
    <property type="molecule type" value="Genomic_DNA"/>
</dbReference>
<sequence>MGGLKDLIQRKSEERHAMIGVHPEGCVYRSGLGILKLNEIVQKN</sequence>